<dbReference type="HAMAP" id="MF_01965">
    <property type="entry name" value="NADHX_dehydratase"/>
    <property type="match status" value="1"/>
</dbReference>
<dbReference type="GO" id="GO:0110051">
    <property type="term" value="P:metabolite repair"/>
    <property type="evidence" value="ECO:0007669"/>
    <property type="project" value="TreeGrafter"/>
</dbReference>
<evidence type="ECO:0000256" key="5">
    <source>
        <dbReference type="ARBA" id="ARBA00023239"/>
    </source>
</evidence>
<dbReference type="PANTHER" id="PTHR12592">
    <property type="entry name" value="ATP-DEPENDENT (S)-NAD(P)H-HYDRATE DEHYDRATASE FAMILY MEMBER"/>
    <property type="match status" value="1"/>
</dbReference>
<keyword evidence="4 7" id="KW-0520">NAD</keyword>
<sequence>MDEFSSSQVRPLGSQHVPSLPPLHSSSQSSDVALQPSNVDSFGYQWSQHVPPPPLPPSTRSYGSQYVPQPLPTPSQFSGVVLQPLIVGSGPQHVPPPPPLPTYSQSSDVALQPSNVGSVGDQGHSTFRRLRIFRLQLFLLLLRILAWQISNGTSIVIQTKITKKRNYLRLYGSASQGGGIIEENYSGHFQVIYAEYSFFTTYCFGWSRTGKSLSQLLLPKLDPVSVPYDPYNSCSILLDLQRPYYNSLFPENYNPTNVEEFNATNSDLKLLRKLQVFKMLVYFPTEDVKNKDWFAQSVEDHRACLVTTVSQWHTEMRSNLEIGQISSESNYSRIDFRAYEKSHERLLQPFFSHGGSLVFFSSCNSGGTPLSDIIVDNCVSSVEDFEEYNKLQLSFIEQAKMLKVLYDHIPNDSSLRKGDLGRVGVIGGCLSQYTGAPYFAAFTSLRIVPDLAHVFCHPAVATVVNCYSPALMVHPTLLFEEMEPTLSSMDSAIVPLLRKLIDLIRNSPEIALVIDADGLYHLPECLNQLKGCHNVVITPNYREFDRLYSKVVSNSSNGGSKVVRAKQLAHQLEVVVLAKDQVDIISDMGIVYHSEEMGSPRRCAGQGDILSGAVAVFSMWSKRKHSKTDYCRANIVEGSLAASDFIRFVAGRAFEKMGRSTTADDIISQIPHILKKMDSI</sequence>
<dbReference type="PROSITE" id="PS51383">
    <property type="entry name" value="YJEF_C_3"/>
    <property type="match status" value="1"/>
</dbReference>
<feature type="compositionally biased region" description="Low complexity" evidence="8">
    <location>
        <begin position="14"/>
        <end position="30"/>
    </location>
</feature>
<evidence type="ECO:0000256" key="7">
    <source>
        <dbReference type="HAMAP-Rule" id="MF_03157"/>
    </source>
</evidence>
<feature type="compositionally biased region" description="Polar residues" evidence="8">
    <location>
        <begin position="31"/>
        <end position="48"/>
    </location>
</feature>
<feature type="binding site" evidence="7">
    <location>
        <position position="495"/>
    </location>
    <ligand>
        <name>(6S)-NADPHX</name>
        <dbReference type="ChEBI" id="CHEBI:64076"/>
    </ligand>
</feature>
<comment type="catalytic activity">
    <reaction evidence="6 7">
        <text>(6S)-NADPHX + ATP = ADP + phosphate + NADPH + H(+)</text>
        <dbReference type="Rhea" id="RHEA:32231"/>
        <dbReference type="ChEBI" id="CHEBI:15378"/>
        <dbReference type="ChEBI" id="CHEBI:30616"/>
        <dbReference type="ChEBI" id="CHEBI:43474"/>
        <dbReference type="ChEBI" id="CHEBI:57783"/>
        <dbReference type="ChEBI" id="CHEBI:64076"/>
        <dbReference type="ChEBI" id="CHEBI:456216"/>
        <dbReference type="EC" id="4.2.1.93"/>
    </reaction>
</comment>
<dbReference type="InterPro" id="IPR000631">
    <property type="entry name" value="CARKD"/>
</dbReference>
<feature type="compositionally biased region" description="Polar residues" evidence="8">
    <location>
        <begin position="58"/>
        <end position="67"/>
    </location>
</feature>
<evidence type="ECO:0000256" key="6">
    <source>
        <dbReference type="ARBA" id="ARBA00047472"/>
    </source>
</evidence>
<name>A0A915CWG5_9BILA</name>
<accession>A0A915CWG5</accession>
<feature type="binding site" evidence="7">
    <location>
        <begin position="579"/>
        <end position="583"/>
    </location>
    <ligand>
        <name>ATP</name>
        <dbReference type="ChEBI" id="CHEBI:30616"/>
    </ligand>
</feature>
<dbReference type="Pfam" id="PF01256">
    <property type="entry name" value="Carb_kinase"/>
    <property type="match status" value="1"/>
</dbReference>
<comment type="function">
    <text evidence="7">Catalyzes the dehydration of the S-form of NAD(P)HX at the expense of ATP, which is converted to ADP. Together with NAD(P)HX epimerase, which catalyzes the epimerization of the S- and R-forms, the enzyme allows the repair of both epimers of NAD(P)HX, a damaged form of NAD(P)H that is a result of enzymatic or heat-dependent hydration.</text>
</comment>
<comment type="cofactor">
    <cofactor evidence="7">
        <name>Mg(2+)</name>
        <dbReference type="ChEBI" id="CHEBI:18420"/>
    </cofactor>
</comment>
<keyword evidence="10" id="KW-1185">Reference proteome</keyword>
<proteinExistence type="inferred from homology"/>
<dbReference type="EC" id="4.2.1.93" evidence="7"/>
<comment type="similarity">
    <text evidence="7">Belongs to the NnrD/CARKD family.</text>
</comment>
<evidence type="ECO:0000256" key="1">
    <source>
        <dbReference type="ARBA" id="ARBA00022741"/>
    </source>
</evidence>
<evidence type="ECO:0000256" key="2">
    <source>
        <dbReference type="ARBA" id="ARBA00022840"/>
    </source>
</evidence>
<keyword evidence="5 7" id="KW-0456">Lyase</keyword>
<dbReference type="Gene3D" id="3.40.1190.20">
    <property type="match status" value="1"/>
</dbReference>
<dbReference type="PANTHER" id="PTHR12592:SF0">
    <property type="entry name" value="ATP-DEPENDENT (S)-NAD(P)H-HYDRATE DEHYDRATASE"/>
    <property type="match status" value="1"/>
</dbReference>
<reference evidence="11" key="1">
    <citation type="submission" date="2022-11" db="UniProtKB">
        <authorList>
            <consortium name="WormBaseParasite"/>
        </authorList>
    </citation>
    <scope>IDENTIFICATION</scope>
</reference>
<dbReference type="GO" id="GO:0046496">
    <property type="term" value="P:nicotinamide nucleotide metabolic process"/>
    <property type="evidence" value="ECO:0007669"/>
    <property type="project" value="UniProtKB-UniRule"/>
</dbReference>
<protein>
    <recommendedName>
        <fullName evidence="7">ATP-dependent (S)-NAD(P)H-hydrate dehydratase</fullName>
        <ecNumber evidence="7">4.2.1.93</ecNumber>
    </recommendedName>
    <alternativeName>
        <fullName evidence="7">ATP-dependent NAD(P)HX dehydratase</fullName>
    </alternativeName>
</protein>
<organism evidence="10 11">
    <name type="scientific">Ditylenchus dipsaci</name>
    <dbReference type="NCBI Taxonomy" id="166011"/>
    <lineage>
        <taxon>Eukaryota</taxon>
        <taxon>Metazoa</taxon>
        <taxon>Ecdysozoa</taxon>
        <taxon>Nematoda</taxon>
        <taxon>Chromadorea</taxon>
        <taxon>Rhabditida</taxon>
        <taxon>Tylenchina</taxon>
        <taxon>Tylenchomorpha</taxon>
        <taxon>Sphaerularioidea</taxon>
        <taxon>Anguinidae</taxon>
        <taxon>Anguininae</taxon>
        <taxon>Ditylenchus</taxon>
    </lineage>
</organism>
<feature type="region of interest" description="Disordered" evidence="8">
    <location>
        <begin position="1"/>
        <end position="68"/>
    </location>
</feature>
<evidence type="ECO:0000256" key="8">
    <source>
        <dbReference type="SAM" id="MobiDB-lite"/>
    </source>
</evidence>
<dbReference type="SUPFAM" id="SSF53613">
    <property type="entry name" value="Ribokinase-like"/>
    <property type="match status" value="1"/>
</dbReference>
<evidence type="ECO:0000259" key="9">
    <source>
        <dbReference type="PROSITE" id="PS51383"/>
    </source>
</evidence>
<dbReference type="AlphaFoldDB" id="A0A915CWG5"/>
<dbReference type="WBParaSite" id="jg13389">
    <property type="protein sequence ID" value="jg13389"/>
    <property type="gene ID" value="jg13389"/>
</dbReference>
<dbReference type="Proteomes" id="UP000887574">
    <property type="component" value="Unplaced"/>
</dbReference>
<feature type="domain" description="YjeF C-terminal" evidence="9">
    <location>
        <begin position="400"/>
        <end position="677"/>
    </location>
</feature>
<keyword evidence="7" id="KW-0597">Phosphoprotein</keyword>
<comment type="catalytic activity">
    <reaction evidence="7">
        <text>(6S)-NADHX + ATP = ADP + phosphate + NADH + H(+)</text>
        <dbReference type="Rhea" id="RHEA:19017"/>
        <dbReference type="ChEBI" id="CHEBI:15378"/>
        <dbReference type="ChEBI" id="CHEBI:30616"/>
        <dbReference type="ChEBI" id="CHEBI:43474"/>
        <dbReference type="ChEBI" id="CHEBI:57945"/>
        <dbReference type="ChEBI" id="CHEBI:64074"/>
        <dbReference type="ChEBI" id="CHEBI:456216"/>
        <dbReference type="EC" id="4.2.1.93"/>
    </reaction>
</comment>
<evidence type="ECO:0000313" key="10">
    <source>
        <dbReference type="Proteomes" id="UP000887574"/>
    </source>
</evidence>
<dbReference type="GO" id="GO:0047453">
    <property type="term" value="F:ATP-dependent NAD(P)H-hydrate dehydratase activity"/>
    <property type="evidence" value="ECO:0007669"/>
    <property type="project" value="UniProtKB-UniRule"/>
</dbReference>
<dbReference type="CDD" id="cd01171">
    <property type="entry name" value="YXKO-related"/>
    <property type="match status" value="1"/>
</dbReference>
<evidence type="ECO:0000256" key="4">
    <source>
        <dbReference type="ARBA" id="ARBA00023027"/>
    </source>
</evidence>
<feature type="binding site" evidence="7">
    <location>
        <position position="608"/>
    </location>
    <ligand>
        <name>(6S)-NADPHX</name>
        <dbReference type="ChEBI" id="CHEBI:64076"/>
    </ligand>
</feature>
<feature type="binding site" evidence="7">
    <location>
        <begin position="598"/>
        <end position="607"/>
    </location>
    <ligand>
        <name>ATP</name>
        <dbReference type="ChEBI" id="CHEBI:30616"/>
    </ligand>
</feature>
<dbReference type="GO" id="GO:0005524">
    <property type="term" value="F:ATP binding"/>
    <property type="evidence" value="ECO:0007669"/>
    <property type="project" value="UniProtKB-KW"/>
</dbReference>
<keyword evidence="2 7" id="KW-0067">ATP-binding</keyword>
<evidence type="ECO:0000313" key="11">
    <source>
        <dbReference type="WBParaSite" id="jg13389"/>
    </source>
</evidence>
<keyword evidence="1 7" id="KW-0547">Nucleotide-binding</keyword>
<feature type="binding site" evidence="7">
    <location>
        <begin position="540"/>
        <end position="546"/>
    </location>
    <ligand>
        <name>(6S)-NADPHX</name>
        <dbReference type="ChEBI" id="CHEBI:64076"/>
    </ligand>
</feature>
<keyword evidence="3" id="KW-0521">NADP</keyword>
<evidence type="ECO:0000256" key="3">
    <source>
        <dbReference type="ARBA" id="ARBA00022857"/>
    </source>
</evidence>
<dbReference type="InterPro" id="IPR029056">
    <property type="entry name" value="Ribokinase-like"/>
</dbReference>